<gene>
    <name evidence="1" type="ORF">ERS008472_03447</name>
</gene>
<proteinExistence type="predicted"/>
<accession>A0A0T9QM28</accession>
<dbReference type="Proteomes" id="UP000041882">
    <property type="component" value="Unassembled WGS sequence"/>
</dbReference>
<dbReference type="AlphaFoldDB" id="A0A0T9QM28"/>
<organism evidence="1 2">
    <name type="scientific">Yersinia thracica</name>
    <dbReference type="NCBI Taxonomy" id="2890319"/>
    <lineage>
        <taxon>Bacteria</taxon>
        <taxon>Pseudomonadati</taxon>
        <taxon>Pseudomonadota</taxon>
        <taxon>Gammaproteobacteria</taxon>
        <taxon>Enterobacterales</taxon>
        <taxon>Yersiniaceae</taxon>
        <taxon>Yersinia</taxon>
    </lineage>
</organism>
<protein>
    <submittedName>
        <fullName evidence="1">Uncharacterized protein</fullName>
    </submittedName>
</protein>
<evidence type="ECO:0000313" key="2">
    <source>
        <dbReference type="Proteomes" id="UP000041882"/>
    </source>
</evidence>
<sequence length="86" mass="9131">MTFHQCGDQTAAGFGEAQLSESQYRVVPGIKSNQIACAGKMDPFAIAECHLTMGYPVQQRIVVLGDMCGTALPTAKGQDVGLLDSR</sequence>
<keyword evidence="2" id="KW-1185">Reference proteome</keyword>
<reference evidence="2" key="1">
    <citation type="submission" date="2015-03" db="EMBL/GenBank/DDBJ databases">
        <authorList>
            <consortium name="Pathogen Informatics"/>
            <person name="Murphy D."/>
        </authorList>
    </citation>
    <scope>NUCLEOTIDE SEQUENCE [LARGE SCALE GENOMIC DNA]</scope>
    <source>
        <strain evidence="2">IP6945</strain>
    </source>
</reference>
<name>A0A0T9QM28_9GAMM</name>
<dbReference type="EMBL" id="CQAW01000020">
    <property type="protein sequence ID" value="CNI18289.1"/>
    <property type="molecule type" value="Genomic_DNA"/>
</dbReference>
<evidence type="ECO:0000313" key="1">
    <source>
        <dbReference type="EMBL" id="CNI18289.1"/>
    </source>
</evidence>